<feature type="domain" description="Gcp-like" evidence="1">
    <location>
        <begin position="52"/>
        <end position="225"/>
    </location>
</feature>
<dbReference type="EMBL" id="CP011071">
    <property type="protein sequence ID" value="AKA35565.1"/>
    <property type="molecule type" value="Genomic_DNA"/>
</dbReference>
<dbReference type="NCBIfam" id="TIGR03725">
    <property type="entry name" value="T6A_YeaZ"/>
    <property type="match status" value="1"/>
</dbReference>
<dbReference type="InterPro" id="IPR022496">
    <property type="entry name" value="T6A_TsaB"/>
</dbReference>
<dbReference type="PANTHER" id="PTHR11735">
    <property type="entry name" value="TRNA N6-ADENOSINE THREONYLCARBAMOYLTRANSFERASE"/>
    <property type="match status" value="1"/>
</dbReference>
<gene>
    <name evidence="2" type="ORF">VC82_1962</name>
</gene>
<evidence type="ECO:0000313" key="2">
    <source>
        <dbReference type="EMBL" id="AKA35565.1"/>
    </source>
</evidence>
<protein>
    <submittedName>
        <fullName evidence="2">Universal protein YeaZ</fullName>
    </submittedName>
</protein>
<evidence type="ECO:0000259" key="1">
    <source>
        <dbReference type="Pfam" id="PF00814"/>
    </source>
</evidence>
<dbReference type="InterPro" id="IPR043129">
    <property type="entry name" value="ATPase_NBD"/>
</dbReference>
<dbReference type="PATRIC" id="fig|516051.4.peg.2021"/>
<dbReference type="AlphaFoldDB" id="A0A0D5YTJ9"/>
<accession>A0A0D5YTJ9</accession>
<dbReference type="Proteomes" id="UP000032726">
    <property type="component" value="Chromosome"/>
</dbReference>
<name>A0A0D5YTJ9_9FLAO</name>
<dbReference type="KEGG" id="mlt:VC82_1962"/>
<dbReference type="InterPro" id="IPR000905">
    <property type="entry name" value="Gcp-like_dom"/>
</dbReference>
<dbReference type="Pfam" id="PF00814">
    <property type="entry name" value="TsaD"/>
    <property type="match status" value="1"/>
</dbReference>
<dbReference type="CDD" id="cd24032">
    <property type="entry name" value="ASKHA_NBD_TsaB"/>
    <property type="match status" value="1"/>
</dbReference>
<dbReference type="Gene3D" id="3.30.420.40">
    <property type="match status" value="2"/>
</dbReference>
<dbReference type="GO" id="GO:0005829">
    <property type="term" value="C:cytosol"/>
    <property type="evidence" value="ECO:0007669"/>
    <property type="project" value="TreeGrafter"/>
</dbReference>
<dbReference type="GO" id="GO:0002949">
    <property type="term" value="P:tRNA threonylcarbamoyladenosine modification"/>
    <property type="evidence" value="ECO:0007669"/>
    <property type="project" value="InterPro"/>
</dbReference>
<dbReference type="HOGENOM" id="CLU_064886_1_0_10"/>
<dbReference type="STRING" id="516051.VC82_1962"/>
<dbReference type="SUPFAM" id="SSF53067">
    <property type="entry name" value="Actin-like ATPase domain"/>
    <property type="match status" value="2"/>
</dbReference>
<proteinExistence type="predicted"/>
<sequence>MAPQVLKPAGSFYLRPMANILNLETATTNCSVCVAVDGKVASLVEENSVNYSHSEQLHVFVEEALRQASLALSDLDAVAVSKGPGSYTGLRIGVSSAKGLCYALDLPLISIPTLESLAAQLKMEPGEVVIPMLDAKRMEVYSAVYDHEHKEIRGTRAEVINEESFQEFKKYQKIHLTGSGAKKCQELLAVHKNFKFHTEAFPSAREMAFLSHEKFKAGQFEDVAYFEPFYLKDFILQKKKG</sequence>
<keyword evidence="3" id="KW-1185">Reference proteome</keyword>
<organism evidence="2 3">
    <name type="scientific">Flagellimonas lutaonensis</name>
    <dbReference type="NCBI Taxonomy" id="516051"/>
    <lineage>
        <taxon>Bacteria</taxon>
        <taxon>Pseudomonadati</taxon>
        <taxon>Bacteroidota</taxon>
        <taxon>Flavobacteriia</taxon>
        <taxon>Flavobacteriales</taxon>
        <taxon>Flavobacteriaceae</taxon>
        <taxon>Flagellimonas</taxon>
    </lineage>
</organism>
<reference evidence="2 3" key="1">
    <citation type="submission" date="2015-03" db="EMBL/GenBank/DDBJ databases">
        <title>Complete genome sequence of Muricauda lutaonensis CC-HSB-11T, isolated from a coastal hot spring.</title>
        <authorList>
            <person name="Kim K.M."/>
        </authorList>
    </citation>
    <scope>NUCLEOTIDE SEQUENCE [LARGE SCALE GENOMIC DNA]</scope>
    <source>
        <strain evidence="2 3">CC-HSB-11</strain>
    </source>
</reference>
<dbReference type="PANTHER" id="PTHR11735:SF11">
    <property type="entry name" value="TRNA THREONYLCARBAMOYLADENOSINE BIOSYNTHESIS PROTEIN TSAB"/>
    <property type="match status" value="1"/>
</dbReference>
<evidence type="ECO:0000313" key="3">
    <source>
        <dbReference type="Proteomes" id="UP000032726"/>
    </source>
</evidence>